<organism evidence="2 3">
    <name type="scientific">Dryococelus australis</name>
    <dbReference type="NCBI Taxonomy" id="614101"/>
    <lineage>
        <taxon>Eukaryota</taxon>
        <taxon>Metazoa</taxon>
        <taxon>Ecdysozoa</taxon>
        <taxon>Arthropoda</taxon>
        <taxon>Hexapoda</taxon>
        <taxon>Insecta</taxon>
        <taxon>Pterygota</taxon>
        <taxon>Neoptera</taxon>
        <taxon>Polyneoptera</taxon>
        <taxon>Phasmatodea</taxon>
        <taxon>Verophasmatodea</taxon>
        <taxon>Anareolatae</taxon>
        <taxon>Phasmatidae</taxon>
        <taxon>Eurycanthinae</taxon>
        <taxon>Dryococelus</taxon>
    </lineage>
</organism>
<reference evidence="2 3" key="1">
    <citation type="submission" date="2023-02" db="EMBL/GenBank/DDBJ databases">
        <title>LHISI_Scaffold_Assembly.</title>
        <authorList>
            <person name="Stuart O.P."/>
            <person name="Cleave R."/>
            <person name="Magrath M.J.L."/>
            <person name="Mikheyev A.S."/>
        </authorList>
    </citation>
    <scope>NUCLEOTIDE SEQUENCE [LARGE SCALE GENOMIC DNA]</scope>
    <source>
        <strain evidence="2">Daus_M_001</strain>
        <tissue evidence="2">Leg muscle</tissue>
    </source>
</reference>
<feature type="region of interest" description="Disordered" evidence="1">
    <location>
        <begin position="35"/>
        <end position="55"/>
    </location>
</feature>
<keyword evidence="3" id="KW-1185">Reference proteome</keyword>
<dbReference type="Proteomes" id="UP001159363">
    <property type="component" value="Chromosome 5"/>
</dbReference>
<proteinExistence type="predicted"/>
<evidence type="ECO:0000313" key="2">
    <source>
        <dbReference type="EMBL" id="KAJ8880510.1"/>
    </source>
</evidence>
<gene>
    <name evidence="2" type="ORF">PR048_016980</name>
</gene>
<comment type="caution">
    <text evidence="2">The sequence shown here is derived from an EMBL/GenBank/DDBJ whole genome shotgun (WGS) entry which is preliminary data.</text>
</comment>
<name>A0ABQ9H8G4_9NEOP</name>
<sequence length="851" mass="95551">MKPEAKYVFINVDYHRGGVGVSEVNEEILPIEQRRNERAGGTGYPRENPPVNDIVRHDSHMRKSGVTRLGIEPESPWWETSRLTAQPPWRQKTVGNFCARSVRAVNNSRSCPLGSLDVSDERANHPANFAVAASRKSHEQFVRECKQLPATYHFSYVAACLATDGQYARVSGINVPGSLDVSDERANHPANFAVAASRKSHEQFVRECKQLPATVSGINVPGSLDVFSYERANHPANFAVAASRKSHEQFVRECKQLPATYHFSYVAACLATDANFAVAASRKSHEQFVRECKQLPATYHFSYVAACLATDGQYARVSGINVPGSLDVFSYERANHPANFAVASSRKSHEQFVRECKQLPATYHFSYVAACLATDGQYARVSGINVPGSLDVSDERANHPANFAVASSRKSHEQFVRECKQLPATYHFSYVAACLATDGQYARVSGINVPGSLDVFSYERANHPANFAVASSRKSHEQFVRECKQLPATYHFSYVAACLATDGQYARVSGINVPSAFSRAAEHTRTNRIATRIALHEKNRTCSICSFRARCALHTNLRKKFSCKVSISRKVGTHLASCDRSLTVFHRHPRQASMQFLIAKFANSMPPITPFHGEKLMTASFTPYSEAAREVDAGVSQVGQRWRRPPRAATLRRERVSLTHSSPRDHPPPPTCSDKDTLIGVRDPLTSWCCPKAPVSEVKAFRKHNFCPKLRPKLTEKEEDSPNTFPRSYGIPYLNCVNVTSLDAEFRTRLRPQERRRSVARPGRRTRALVWRSRPHRWLAQGRAAPPVYLQARGLESRRGRSEVRMEQRRYEKLGNGRPLRKPAEQRHTLERFPLMRKYGSNPAENRTRFA</sequence>
<dbReference type="EMBL" id="JARBHB010000006">
    <property type="protein sequence ID" value="KAJ8880510.1"/>
    <property type="molecule type" value="Genomic_DNA"/>
</dbReference>
<evidence type="ECO:0000256" key="1">
    <source>
        <dbReference type="SAM" id="MobiDB-lite"/>
    </source>
</evidence>
<evidence type="ECO:0000313" key="3">
    <source>
        <dbReference type="Proteomes" id="UP001159363"/>
    </source>
</evidence>
<feature type="compositionally biased region" description="Basic and acidic residues" evidence="1">
    <location>
        <begin position="651"/>
        <end position="677"/>
    </location>
</feature>
<feature type="region of interest" description="Disordered" evidence="1">
    <location>
        <begin position="637"/>
        <end position="677"/>
    </location>
</feature>
<protein>
    <submittedName>
        <fullName evidence="2">Uncharacterized protein</fullName>
    </submittedName>
</protein>
<accession>A0ABQ9H8G4</accession>